<feature type="domain" description="EGF-like" evidence="2">
    <location>
        <begin position="183"/>
        <end position="212"/>
    </location>
</feature>
<feature type="domain" description="EGF-like" evidence="2">
    <location>
        <begin position="28"/>
        <end position="63"/>
    </location>
</feature>
<dbReference type="InterPro" id="IPR000742">
    <property type="entry name" value="EGF"/>
</dbReference>
<dbReference type="Proteomes" id="UP000018208">
    <property type="component" value="Unassembled WGS sequence"/>
</dbReference>
<dbReference type="EMBL" id="AUWU02000002">
    <property type="protein sequence ID" value="KAH0575868.1"/>
    <property type="molecule type" value="Genomic_DNA"/>
</dbReference>
<protein>
    <submittedName>
        <fullName evidence="3">Cysteine-rich membrane protein 2</fullName>
    </submittedName>
</protein>
<dbReference type="SMART" id="SM00181">
    <property type="entry name" value="EGF"/>
    <property type="match status" value="13"/>
</dbReference>
<dbReference type="GeneID" id="94295420"/>
<feature type="transmembrane region" description="Helical" evidence="1">
    <location>
        <begin position="625"/>
        <end position="651"/>
    </location>
</feature>
<feature type="domain" description="EGF-like" evidence="2">
    <location>
        <begin position="587"/>
        <end position="619"/>
    </location>
</feature>
<evidence type="ECO:0000256" key="1">
    <source>
        <dbReference type="SAM" id="Phobius"/>
    </source>
</evidence>
<feature type="domain" description="EGF-like" evidence="2">
    <location>
        <begin position="386"/>
        <end position="418"/>
    </location>
</feature>
<name>A0A9P8LWU8_9EUKA</name>
<feature type="domain" description="EGF-like" evidence="2">
    <location>
        <begin position="299"/>
        <end position="329"/>
    </location>
</feature>
<keyword evidence="4" id="KW-1185">Reference proteome</keyword>
<organism evidence="3 4">
    <name type="scientific">Spironucleus salmonicida</name>
    <dbReference type="NCBI Taxonomy" id="348837"/>
    <lineage>
        <taxon>Eukaryota</taxon>
        <taxon>Metamonada</taxon>
        <taxon>Diplomonadida</taxon>
        <taxon>Hexamitidae</taxon>
        <taxon>Hexamitinae</taxon>
        <taxon>Spironucleus</taxon>
    </lineage>
</organism>
<feature type="domain" description="EGF-like" evidence="2">
    <location>
        <begin position="213"/>
        <end position="242"/>
    </location>
</feature>
<dbReference type="Gene3D" id="2.10.220.10">
    <property type="entry name" value="Hormone Receptor, Insulin-like Growth Factor Receptor 1, Chain A, domain 2"/>
    <property type="match status" value="4"/>
</dbReference>
<keyword evidence="1" id="KW-1133">Transmembrane helix</keyword>
<proteinExistence type="predicted"/>
<keyword evidence="1" id="KW-0812">Transmembrane</keyword>
<dbReference type="PANTHER" id="PTHR45756:SF1">
    <property type="entry name" value="PROTEIN KINASE DOMAIN CONTAINING PROTEIN"/>
    <property type="match status" value="1"/>
</dbReference>
<comment type="caution">
    <text evidence="3">The sequence shown here is derived from an EMBL/GenBank/DDBJ whole genome shotgun (WGS) entry which is preliminary data.</text>
</comment>
<gene>
    <name evidence="3" type="ORF">SS50377_21397</name>
</gene>
<sequence length="688" mass="74424">MPKLTCPNKNCPISTICPWGPSGARGKFCKNCPVYNCAACSDFNNKTCLSCRKGYDLKLNVCLKCFVGCSECNGPICTKCLPGYVHIYQYCIKCKEYCRQCDAKENCVECEQGYALDKQKCVSCGLGCKSCSGTTQCQTCQDGFYLANSQCIKCSDGCKTCSSTASCSECQQSFILQINVCSACPVNCLSCSSTKTCTKCQDNSILASGTCTKCEENCLGCASNSVCGICREGFMLINQKCEKMECDSKQPCNILQTCATDENGSTCVQMPQNCKVANEKGLCAKCYPPLFLVNGYCIDCSSRCSECTSEEICTQCQPQYFLNSQKKCQVCVSNCLNCTSANNCTKCINSYILHENKCYIKRRDECDDNKICKTKEFCKLQEWGNECQNCLENCQNCKDATTCELCVDGYYFENGTCTPCQGSCKTCENKNSCSSCDDGMYLSGSKECIKQVCTISNPCTEGQFCEILDTGNLCTKCSASCKTCSTSTTCNSCQDGLELSNSQLCVNNQCSKNLQCQKNYFCQKLETGNLCQACPGNCETCTEANKCSECAENYFLNVSGICAEMVCSATKTCKESEFCSSNTSGNECKVCPENCKSCDSSGECNTCMETFSVNEGRCLNAAVPIGVGAIVGTIAGMLLVVSVLAGLGVYYSIIKKKKVGAPVLEQDNVKLATVPMYAGIGNGGTLVK</sequence>
<feature type="domain" description="EGF-like" evidence="2">
    <location>
        <begin position="93"/>
        <end position="122"/>
    </location>
</feature>
<feature type="domain" description="EGF-like" evidence="2">
    <location>
        <begin position="64"/>
        <end position="92"/>
    </location>
</feature>
<dbReference type="InterPro" id="IPR006212">
    <property type="entry name" value="Furin_repeat"/>
</dbReference>
<accession>A0A9P8LWU8</accession>
<evidence type="ECO:0000313" key="3">
    <source>
        <dbReference type="EMBL" id="KAH0575868.1"/>
    </source>
</evidence>
<dbReference type="SMART" id="SM00261">
    <property type="entry name" value="FU"/>
    <property type="match status" value="9"/>
</dbReference>
<evidence type="ECO:0000313" key="4">
    <source>
        <dbReference type="Proteomes" id="UP000018208"/>
    </source>
</evidence>
<feature type="domain" description="EGF-like" evidence="2">
    <location>
        <begin position="123"/>
        <end position="152"/>
    </location>
</feature>
<feature type="domain" description="EGF-like" evidence="2">
    <location>
        <begin position="530"/>
        <end position="563"/>
    </location>
</feature>
<dbReference type="InterPro" id="IPR053215">
    <property type="entry name" value="TKL_Ser/Thr_kinase"/>
</dbReference>
<dbReference type="OrthoDB" id="283575at2759"/>
<dbReference type="RefSeq" id="XP_067766641.1">
    <property type="nucleotide sequence ID" value="XM_067905324.1"/>
</dbReference>
<dbReference type="SUPFAM" id="SSF57184">
    <property type="entry name" value="Growth factor receptor domain"/>
    <property type="match status" value="5"/>
</dbReference>
<dbReference type="InterPro" id="IPR009030">
    <property type="entry name" value="Growth_fac_rcpt_cys_sf"/>
</dbReference>
<dbReference type="KEGG" id="ssao:94295420"/>
<dbReference type="PANTHER" id="PTHR45756">
    <property type="entry name" value="PALMITOYLTRANSFERASE"/>
    <property type="match status" value="1"/>
</dbReference>
<evidence type="ECO:0000259" key="2">
    <source>
        <dbReference type="SMART" id="SM00181"/>
    </source>
</evidence>
<feature type="domain" description="EGF-like" evidence="2">
    <location>
        <begin position="153"/>
        <end position="182"/>
    </location>
</feature>
<keyword evidence="1" id="KW-0472">Membrane</keyword>
<feature type="domain" description="EGF-like" evidence="2">
    <location>
        <begin position="419"/>
        <end position="449"/>
    </location>
</feature>
<dbReference type="AlphaFoldDB" id="A0A9P8LWU8"/>
<reference evidence="3 4" key="1">
    <citation type="journal article" date="2014" name="PLoS Genet.">
        <title>The Genome of Spironucleus salmonicida Highlights a Fish Pathogen Adapted to Fluctuating Environments.</title>
        <authorList>
            <person name="Xu F."/>
            <person name="Jerlstrom-Hultqvist J."/>
            <person name="Einarsson E."/>
            <person name="Astvaldsson A."/>
            <person name="Svard S.G."/>
            <person name="Andersson J.O."/>
        </authorList>
    </citation>
    <scope>NUCLEOTIDE SEQUENCE [LARGE SCALE GENOMIC DNA]</scope>
    <source>
        <strain evidence="3 4">ATCC 50377</strain>
    </source>
</reference>
<feature type="domain" description="EGF-like" evidence="2">
    <location>
        <begin position="476"/>
        <end position="506"/>
    </location>
</feature>